<evidence type="ECO:0000313" key="1">
    <source>
        <dbReference type="EMBL" id="KAJ0177806.1"/>
    </source>
</evidence>
<reference evidence="1 2" key="1">
    <citation type="journal article" date="2021" name="Front. Genet.">
        <title>Chromosome-Level Genome Assembly Reveals Significant Gene Expansion in the Toll and IMD Signaling Pathways of Dendrolimus kikuchii.</title>
        <authorList>
            <person name="Zhou J."/>
            <person name="Wu P."/>
            <person name="Xiong Z."/>
            <person name="Liu N."/>
            <person name="Zhao N."/>
            <person name="Ji M."/>
            <person name="Qiu Y."/>
            <person name="Yang B."/>
        </authorList>
    </citation>
    <scope>NUCLEOTIDE SEQUENCE [LARGE SCALE GENOMIC DNA]</scope>
    <source>
        <strain evidence="1">Ann1</strain>
    </source>
</reference>
<accession>A0ACC1D1T3</accession>
<evidence type="ECO:0000313" key="2">
    <source>
        <dbReference type="Proteomes" id="UP000824533"/>
    </source>
</evidence>
<keyword evidence="2" id="KW-1185">Reference proteome</keyword>
<dbReference type="EMBL" id="CM034397">
    <property type="protein sequence ID" value="KAJ0177806.1"/>
    <property type="molecule type" value="Genomic_DNA"/>
</dbReference>
<proteinExistence type="predicted"/>
<sequence length="455" mass="51556">MTNKEDLINQCDPHYAGLLAGHLVGQIIDEAYVIVQAVLDSGIKLFFRQPWRYQTMLAKFRNSSQLATKVETDDTSFLVSKDDDTLNENKIKHILSVVATSTPQKYQGEAKSKERCNFIGQGDEDLDLHENGLAHSTSTFINHLFDMSDVEMLCDESKFADDKLHFTESNETFIKSICNVKDSYVNSVLGVDSGVDMKPITDTVSDKSSKSSERSAVSFMADAFVAENSNTHPFLNEINNIFEDELKAPHITTSAEVQKITNKIEQERKENVELYENTFLTLNRDYEQGFEDDSEPFLQEPKGLSFHEIELMTANTSEENLCVQKLEKEKKELAATTMVPSSATVSRKSTLARRCRIQGVKLLSCFKGWWRRKSPLKNKEVPVLSLNEGTFPLSPNARSRASSLLDNRIHRTSSPSRPVVWKFNTVTEALVHSSRWKDYTFEAKPEECEDCSLFV</sequence>
<name>A0ACC1D1T3_9NEOP</name>
<protein>
    <submittedName>
        <fullName evidence="1">Uncharacterized protein</fullName>
    </submittedName>
</protein>
<organism evidence="1 2">
    <name type="scientific">Dendrolimus kikuchii</name>
    <dbReference type="NCBI Taxonomy" id="765133"/>
    <lineage>
        <taxon>Eukaryota</taxon>
        <taxon>Metazoa</taxon>
        <taxon>Ecdysozoa</taxon>
        <taxon>Arthropoda</taxon>
        <taxon>Hexapoda</taxon>
        <taxon>Insecta</taxon>
        <taxon>Pterygota</taxon>
        <taxon>Neoptera</taxon>
        <taxon>Endopterygota</taxon>
        <taxon>Lepidoptera</taxon>
        <taxon>Glossata</taxon>
        <taxon>Ditrysia</taxon>
        <taxon>Bombycoidea</taxon>
        <taxon>Lasiocampidae</taxon>
        <taxon>Dendrolimus</taxon>
    </lineage>
</organism>
<comment type="caution">
    <text evidence="1">The sequence shown here is derived from an EMBL/GenBank/DDBJ whole genome shotgun (WGS) entry which is preliminary data.</text>
</comment>
<dbReference type="Proteomes" id="UP000824533">
    <property type="component" value="Linkage Group LG11"/>
</dbReference>
<gene>
    <name evidence="1" type="ORF">K1T71_006679</name>
</gene>